<dbReference type="RefSeq" id="XP_021879736.1">
    <property type="nucleotide sequence ID" value="XM_022030296.1"/>
</dbReference>
<reference evidence="2 3" key="1">
    <citation type="submission" date="2016-07" db="EMBL/GenBank/DDBJ databases">
        <title>Pervasive Adenine N6-methylation of Active Genes in Fungi.</title>
        <authorList>
            <consortium name="DOE Joint Genome Institute"/>
            <person name="Mondo S.J."/>
            <person name="Dannebaum R.O."/>
            <person name="Kuo R.C."/>
            <person name="Labutti K."/>
            <person name="Haridas S."/>
            <person name="Kuo A."/>
            <person name="Salamov A."/>
            <person name="Ahrendt S.R."/>
            <person name="Lipzen A."/>
            <person name="Sullivan W."/>
            <person name="Andreopoulos W.B."/>
            <person name="Clum A."/>
            <person name="Lindquist E."/>
            <person name="Daum C."/>
            <person name="Ramamoorthy G.K."/>
            <person name="Gryganskyi A."/>
            <person name="Culley D."/>
            <person name="Magnuson J.K."/>
            <person name="James T.Y."/>
            <person name="O'Malley M.A."/>
            <person name="Stajich J.E."/>
            <person name="Spatafora J.W."/>
            <person name="Visel A."/>
            <person name="Grigoriev I.V."/>
        </authorList>
    </citation>
    <scope>NUCLEOTIDE SEQUENCE [LARGE SCALE GENOMIC DNA]</scope>
    <source>
        <strain evidence="2 3">NRRL 3116</strain>
    </source>
</reference>
<dbReference type="Proteomes" id="UP000193648">
    <property type="component" value="Unassembled WGS sequence"/>
</dbReference>
<proteinExistence type="predicted"/>
<dbReference type="InParanoid" id="A0A1Y2GI90"/>
<evidence type="ECO:0000313" key="3">
    <source>
        <dbReference type="Proteomes" id="UP000193648"/>
    </source>
</evidence>
<dbReference type="EMBL" id="MCFF01000029">
    <property type="protein sequence ID" value="ORZ11052.1"/>
    <property type="molecule type" value="Genomic_DNA"/>
</dbReference>
<comment type="caution">
    <text evidence="2">The sequence shown here is derived from an EMBL/GenBank/DDBJ whole genome shotgun (WGS) entry which is preliminary data.</text>
</comment>
<accession>A0A1Y2GI90</accession>
<dbReference type="GeneID" id="33572138"/>
<sequence>MTPGAKQELAAKIKVLDYIEGKRSENPEAVLMSLTASDRSSVEQSLLESILDDNAPIPGIQEVVQAVQKASDLCEARLPVLPGLKLSNKRQRQR</sequence>
<evidence type="ECO:0000313" key="1">
    <source>
        <dbReference type="EMBL" id="ORZ11052.1"/>
    </source>
</evidence>
<evidence type="ECO:0000313" key="2">
    <source>
        <dbReference type="EMBL" id="ORZ11639.1"/>
    </source>
</evidence>
<organism evidence="2 3">
    <name type="scientific">Lobosporangium transversale</name>
    <dbReference type="NCBI Taxonomy" id="64571"/>
    <lineage>
        <taxon>Eukaryota</taxon>
        <taxon>Fungi</taxon>
        <taxon>Fungi incertae sedis</taxon>
        <taxon>Mucoromycota</taxon>
        <taxon>Mortierellomycotina</taxon>
        <taxon>Mortierellomycetes</taxon>
        <taxon>Mortierellales</taxon>
        <taxon>Mortierellaceae</taxon>
        <taxon>Lobosporangium</taxon>
    </lineage>
</organism>
<dbReference type="EMBL" id="MCFF01000027">
    <property type="protein sequence ID" value="ORZ11639.1"/>
    <property type="molecule type" value="Genomic_DNA"/>
</dbReference>
<name>A0A1Y2GI90_9FUNG</name>
<dbReference type="AlphaFoldDB" id="A0A1Y2GI90"/>
<keyword evidence="3" id="KW-1185">Reference proteome</keyword>
<protein>
    <submittedName>
        <fullName evidence="2">Uncharacterized protein</fullName>
    </submittedName>
</protein>
<gene>
    <name evidence="2" type="ORF">BCR41DRAFT_423377</name>
    <name evidence="1" type="ORF">BCR41DRAFT_423722</name>
</gene>